<reference evidence="5" key="1">
    <citation type="journal article" date="2019" name="Int. J. Syst. Evol. Microbiol.">
        <title>The Global Catalogue of Microorganisms (GCM) 10K type strain sequencing project: providing services to taxonomists for standard genome sequencing and annotation.</title>
        <authorList>
            <consortium name="The Broad Institute Genomics Platform"/>
            <consortium name="The Broad Institute Genome Sequencing Center for Infectious Disease"/>
            <person name="Wu L."/>
            <person name="Ma J."/>
        </authorList>
    </citation>
    <scope>NUCLEOTIDE SEQUENCE [LARGE SCALE GENOMIC DNA]</scope>
    <source>
        <strain evidence="5">KCTC 42087</strain>
    </source>
</reference>
<keyword evidence="1 2" id="KW-0732">Signal</keyword>
<dbReference type="Proteomes" id="UP001596074">
    <property type="component" value="Unassembled WGS sequence"/>
</dbReference>
<dbReference type="PANTHER" id="PTHR30570">
    <property type="entry name" value="PERIPLASMIC PHOSPHATE BINDING COMPONENT OF PHOSPHATE ABC TRANSPORTER"/>
    <property type="match status" value="1"/>
</dbReference>
<dbReference type="PANTHER" id="PTHR30570:SF1">
    <property type="entry name" value="PHOSPHATE-BINDING PROTEIN PSTS"/>
    <property type="match status" value="1"/>
</dbReference>
<evidence type="ECO:0000256" key="1">
    <source>
        <dbReference type="ARBA" id="ARBA00022729"/>
    </source>
</evidence>
<gene>
    <name evidence="4" type="ORF">ACFPZN_39655</name>
</gene>
<dbReference type="InterPro" id="IPR024370">
    <property type="entry name" value="PBP_domain"/>
</dbReference>
<evidence type="ECO:0000259" key="3">
    <source>
        <dbReference type="Pfam" id="PF12849"/>
    </source>
</evidence>
<name>A0ABW1AAJ7_9ACTN</name>
<dbReference type="EMBL" id="JBHSON010000075">
    <property type="protein sequence ID" value="MFC5751767.1"/>
    <property type="molecule type" value="Genomic_DNA"/>
</dbReference>
<feature type="chain" id="PRO_5046635535" evidence="2">
    <location>
        <begin position="29"/>
        <end position="385"/>
    </location>
</feature>
<proteinExistence type="predicted"/>
<sequence length="385" mass="39674">MRLGIRKVLLAGAAAVALGGLMAAPANAVAPGDGIVQTITMGGSDTTEDVMDALAAEYNTNTTYNPDGDVVKNVPVLPGAAPGFSVPGDANCGTRAYVDKALAPATPPPYPAPNGSSDGKRALQGVAPFPTDNATTGCFDGARSSSGPSSSDPAAFEYYAFGLDAVGVVKFPGSVAPASLSIQEIRDIYSCTKTNWNQVGGGNGTIVRYIPQDDSGTRSFFVNTVLGAEPSTSCGALKKVQENDGTQVAAADYGTAVLPYSVAQWIAQGNAVVTDKRASSVFMTQETTAGNLNPVSGTTPNLVPNPNVVKEPSDFLGVRRVYNISYNGVTPKSDQALRFYGDKTSNPNAGPGYICRANSGAATTIRRYGFATFPQSISGSICKIQ</sequence>
<feature type="domain" description="PBP" evidence="3">
    <location>
        <begin position="33"/>
        <end position="305"/>
    </location>
</feature>
<dbReference type="RefSeq" id="WP_378287729.1">
    <property type="nucleotide sequence ID" value="NZ_JBHSON010000075.1"/>
</dbReference>
<protein>
    <submittedName>
        <fullName evidence="4">Substrate-binding domain-containing protein</fullName>
    </submittedName>
</protein>
<evidence type="ECO:0000313" key="5">
    <source>
        <dbReference type="Proteomes" id="UP001596074"/>
    </source>
</evidence>
<feature type="signal peptide" evidence="2">
    <location>
        <begin position="1"/>
        <end position="28"/>
    </location>
</feature>
<comment type="caution">
    <text evidence="4">The sequence shown here is derived from an EMBL/GenBank/DDBJ whole genome shotgun (WGS) entry which is preliminary data.</text>
</comment>
<evidence type="ECO:0000313" key="4">
    <source>
        <dbReference type="EMBL" id="MFC5751767.1"/>
    </source>
</evidence>
<keyword evidence="5" id="KW-1185">Reference proteome</keyword>
<accession>A0ABW1AAJ7</accession>
<dbReference type="Pfam" id="PF12849">
    <property type="entry name" value="PBP_like_2"/>
    <property type="match status" value="1"/>
</dbReference>
<dbReference type="SUPFAM" id="SSF53850">
    <property type="entry name" value="Periplasmic binding protein-like II"/>
    <property type="match status" value="1"/>
</dbReference>
<dbReference type="InterPro" id="IPR050811">
    <property type="entry name" value="Phosphate_ABC_transporter"/>
</dbReference>
<organism evidence="4 5">
    <name type="scientific">Actinomadura rugatobispora</name>
    <dbReference type="NCBI Taxonomy" id="1994"/>
    <lineage>
        <taxon>Bacteria</taxon>
        <taxon>Bacillati</taxon>
        <taxon>Actinomycetota</taxon>
        <taxon>Actinomycetes</taxon>
        <taxon>Streptosporangiales</taxon>
        <taxon>Thermomonosporaceae</taxon>
        <taxon>Actinomadura</taxon>
    </lineage>
</organism>
<evidence type="ECO:0000256" key="2">
    <source>
        <dbReference type="SAM" id="SignalP"/>
    </source>
</evidence>
<dbReference type="Gene3D" id="3.40.190.10">
    <property type="entry name" value="Periplasmic binding protein-like II"/>
    <property type="match status" value="2"/>
</dbReference>